<sequence length="70" mass="7842">MTDRMTDSRSCPLCTESYDDRNDLRVHLEVEHRKSEVVARLVELDAAVTDLSSEHERAAADDELPAPSAD</sequence>
<organism evidence="3 4">
    <name type="scientific">Natrinema versiforme JCM 10478</name>
    <dbReference type="NCBI Taxonomy" id="1227496"/>
    <lineage>
        <taxon>Archaea</taxon>
        <taxon>Methanobacteriati</taxon>
        <taxon>Methanobacteriota</taxon>
        <taxon>Stenosarchaea group</taxon>
        <taxon>Halobacteria</taxon>
        <taxon>Halobacteriales</taxon>
        <taxon>Natrialbaceae</taxon>
        <taxon>Natrinema</taxon>
    </lineage>
</organism>
<gene>
    <name evidence="3" type="ORF">C489_12859</name>
</gene>
<evidence type="ECO:0000313" key="4">
    <source>
        <dbReference type="Proteomes" id="UP000011632"/>
    </source>
</evidence>
<name>L9XYJ1_9EURY</name>
<evidence type="ECO:0000256" key="1">
    <source>
        <dbReference type="SAM" id="MobiDB-lite"/>
    </source>
</evidence>
<feature type="domain" description="C2H2-type" evidence="2">
    <location>
        <begin position="11"/>
        <end position="32"/>
    </location>
</feature>
<dbReference type="Proteomes" id="UP000011632">
    <property type="component" value="Unassembled WGS sequence"/>
</dbReference>
<reference evidence="3 4" key="1">
    <citation type="journal article" date="2014" name="PLoS Genet.">
        <title>Phylogenetically driven sequencing of extremely halophilic archaea reveals strategies for static and dynamic osmo-response.</title>
        <authorList>
            <person name="Becker E.A."/>
            <person name="Seitzer P.M."/>
            <person name="Tritt A."/>
            <person name="Larsen D."/>
            <person name="Krusor M."/>
            <person name="Yao A.I."/>
            <person name="Wu D."/>
            <person name="Madern D."/>
            <person name="Eisen J.A."/>
            <person name="Darling A.E."/>
            <person name="Facciotti M.T."/>
        </authorList>
    </citation>
    <scope>NUCLEOTIDE SEQUENCE [LARGE SCALE GENOMIC DNA]</scope>
    <source>
        <strain evidence="3 4">JCM 10478</strain>
    </source>
</reference>
<feature type="region of interest" description="Disordered" evidence="1">
    <location>
        <begin position="50"/>
        <end position="70"/>
    </location>
</feature>
<dbReference type="PATRIC" id="fig|1227496.3.peg.2598"/>
<dbReference type="EMBL" id="AOID01000035">
    <property type="protein sequence ID" value="ELY66537.1"/>
    <property type="molecule type" value="Genomic_DNA"/>
</dbReference>
<dbReference type="PROSITE" id="PS00028">
    <property type="entry name" value="ZINC_FINGER_C2H2_1"/>
    <property type="match status" value="1"/>
</dbReference>
<evidence type="ECO:0000259" key="2">
    <source>
        <dbReference type="PROSITE" id="PS00028"/>
    </source>
</evidence>
<protein>
    <recommendedName>
        <fullName evidence="2">C2H2-type domain-containing protein</fullName>
    </recommendedName>
</protein>
<comment type="caution">
    <text evidence="3">The sequence shown here is derived from an EMBL/GenBank/DDBJ whole genome shotgun (WGS) entry which is preliminary data.</text>
</comment>
<dbReference type="InterPro" id="IPR013087">
    <property type="entry name" value="Znf_C2H2_type"/>
</dbReference>
<proteinExistence type="predicted"/>
<evidence type="ECO:0000313" key="3">
    <source>
        <dbReference type="EMBL" id="ELY66537.1"/>
    </source>
</evidence>
<keyword evidence="4" id="KW-1185">Reference proteome</keyword>
<dbReference type="AlphaFoldDB" id="L9XYJ1"/>
<accession>L9XYJ1</accession>